<accession>A0A6G0LYG3</accession>
<name>A0A6G0LYG3_9STRA</name>
<dbReference type="Proteomes" id="UP000488956">
    <property type="component" value="Unassembled WGS sequence"/>
</dbReference>
<protein>
    <submittedName>
        <fullName evidence="1">Uncharacterized protein</fullName>
    </submittedName>
</protein>
<dbReference type="AlphaFoldDB" id="A0A6G0LYG3"/>
<reference evidence="1 2" key="1">
    <citation type="submission" date="2018-09" db="EMBL/GenBank/DDBJ databases">
        <title>Genomic investigation of the strawberry pathogen Phytophthora fragariae indicates pathogenicity is determined by transcriptional variation in three key races.</title>
        <authorList>
            <person name="Adams T.M."/>
            <person name="Armitage A.D."/>
            <person name="Sobczyk M.K."/>
            <person name="Bates H.J."/>
            <person name="Dunwell J.M."/>
            <person name="Nellist C.F."/>
            <person name="Harrison R.J."/>
        </authorList>
    </citation>
    <scope>NUCLEOTIDE SEQUENCE [LARGE SCALE GENOMIC DNA]</scope>
    <source>
        <strain evidence="1 2">ONT-3</strain>
    </source>
</reference>
<dbReference type="EMBL" id="QXFX01000058">
    <property type="protein sequence ID" value="KAE9135169.1"/>
    <property type="molecule type" value="Genomic_DNA"/>
</dbReference>
<organism evidence="1 2">
    <name type="scientific">Phytophthora fragariae</name>
    <dbReference type="NCBI Taxonomy" id="53985"/>
    <lineage>
        <taxon>Eukaryota</taxon>
        <taxon>Sar</taxon>
        <taxon>Stramenopiles</taxon>
        <taxon>Oomycota</taxon>
        <taxon>Peronosporomycetes</taxon>
        <taxon>Peronosporales</taxon>
        <taxon>Peronosporaceae</taxon>
        <taxon>Phytophthora</taxon>
    </lineage>
</organism>
<evidence type="ECO:0000313" key="1">
    <source>
        <dbReference type="EMBL" id="KAE9135169.1"/>
    </source>
</evidence>
<sequence>MLVADRATAILKMQQKRDPDVLDLRPYAEELNDVLLTEMAHQLRANRAAGYSLLILSGCKGFTPVGLRSLVHAVDETLRQLDCSCTTLSVPMLQVLAAGGALGPQGCQALQFVNLEGLERISDAERSNVMQPLRYSGFIELALRVARIVNCKQLLPDRKKRSENLSGLQSNYKATGVAIEAAGTNWFECAQKQQPEKCASMRLRAALMLVYADTLVEDTRELSVSVFKRGYVQHALSSARGGDIRSPTPGS</sequence>
<proteinExistence type="predicted"/>
<evidence type="ECO:0000313" key="2">
    <source>
        <dbReference type="Proteomes" id="UP000488956"/>
    </source>
</evidence>
<comment type="caution">
    <text evidence="1">The sequence shown here is derived from an EMBL/GenBank/DDBJ whole genome shotgun (WGS) entry which is preliminary data.</text>
</comment>
<gene>
    <name evidence="1" type="ORF">PF010_g2180</name>
</gene>